<evidence type="ECO:0000313" key="2">
    <source>
        <dbReference type="EMBL" id="QJA74098.1"/>
    </source>
</evidence>
<name>A0A6M3IR81_9ZZZZ</name>
<sequence>MKLVKRTIQTIKAEEGKRYLELTFEGEKVTGFDSNLPYEKSIEDWLFYAKAIAKIIKKQ</sequence>
<dbReference type="EMBL" id="MT142074">
    <property type="protein sequence ID" value="QJA74098.1"/>
    <property type="molecule type" value="Genomic_DNA"/>
</dbReference>
<dbReference type="EMBL" id="MT141399">
    <property type="protein sequence ID" value="QJA60179.1"/>
    <property type="molecule type" value="Genomic_DNA"/>
</dbReference>
<protein>
    <submittedName>
        <fullName evidence="1">Uncharacterized protein</fullName>
    </submittedName>
</protein>
<accession>A0A6M3IR81</accession>
<organism evidence="1">
    <name type="scientific">viral metagenome</name>
    <dbReference type="NCBI Taxonomy" id="1070528"/>
    <lineage>
        <taxon>unclassified sequences</taxon>
        <taxon>metagenomes</taxon>
        <taxon>organismal metagenomes</taxon>
    </lineage>
</organism>
<reference evidence="1" key="1">
    <citation type="submission" date="2020-03" db="EMBL/GenBank/DDBJ databases">
        <title>The deep terrestrial virosphere.</title>
        <authorList>
            <person name="Holmfeldt K."/>
            <person name="Nilsson E."/>
            <person name="Simone D."/>
            <person name="Lopez-Fernandez M."/>
            <person name="Wu X."/>
            <person name="de Brujin I."/>
            <person name="Lundin D."/>
            <person name="Andersson A."/>
            <person name="Bertilsson S."/>
            <person name="Dopson M."/>
        </authorList>
    </citation>
    <scope>NUCLEOTIDE SEQUENCE</scope>
    <source>
        <strain evidence="2">MM415A02103</strain>
        <strain evidence="1">MM415B01169</strain>
    </source>
</reference>
<proteinExistence type="predicted"/>
<dbReference type="AlphaFoldDB" id="A0A6M3IR81"/>
<evidence type="ECO:0000313" key="1">
    <source>
        <dbReference type="EMBL" id="QJA60179.1"/>
    </source>
</evidence>
<gene>
    <name evidence="2" type="ORF">MM415A02103_0009</name>
    <name evidence="1" type="ORF">MM415B01169_0012</name>
</gene>